<feature type="binding site" evidence="13">
    <location>
        <position position="195"/>
    </location>
    <ligand>
        <name>[4Fe-4S] cluster</name>
        <dbReference type="ChEBI" id="CHEBI:49883"/>
        <label>2</label>
        <note>4Fe-4S-S-AdoMet</note>
    </ligand>
</feature>
<sequence>MLEETDLDTKTTTISQEALAEQAAYCREIRAYWEASGITPRAFVDTYGCQQNEADSEKIRGMLAQCGYVMAEDEEGADVIVLNTCAIREHAEQRVYGNVGALVHTKRRHPGQKIFLCGCMMGQEHVVKKIRESYRHVDGVFNPHQLWRFPELLKSVLDNGKRIFATEDSPGSIAEGLPLQRKAGVKAWVSIMYGCNNFCSYCIVPYVRGRERSRKPEDILAEVRDLLAHGIRDITLLGQNVNSYGKDLGLGVDFADLLARIAALPGDFWLRFMTSHPKDATKKLFDTMAASPKIAKQFHLPVQSGNDRVLKEMNRRYTRAQYLSLVDYGRQVMPELVLTSDIIVGFPGETEAEFEDTLSLIEQVRYDALFTFIYSPRKGTPAATMPDPVSRQEKNRWFDRLVAAQNRISEEIHRSYEGKTMRVLVDGTEDGLLTARTEGGRLVRFSGDESLVGQFVLVEITGHTTWSLEGRLPENCDCHGNLL</sequence>
<dbReference type="InterPro" id="IPR007197">
    <property type="entry name" value="rSAM"/>
</dbReference>
<dbReference type="Gene3D" id="2.40.50.140">
    <property type="entry name" value="Nucleic acid-binding proteins"/>
    <property type="match status" value="1"/>
</dbReference>
<evidence type="ECO:0000313" key="18">
    <source>
        <dbReference type="Proteomes" id="UP000824239"/>
    </source>
</evidence>
<dbReference type="Gene3D" id="3.80.30.20">
    <property type="entry name" value="tm_1862 like domain"/>
    <property type="match status" value="1"/>
</dbReference>
<keyword evidence="2 13" id="KW-0004">4Fe-4S</keyword>
<reference evidence="17" key="1">
    <citation type="submission" date="2020-10" db="EMBL/GenBank/DDBJ databases">
        <authorList>
            <person name="Gilroy R."/>
        </authorList>
    </citation>
    <scope>NUCLEOTIDE SEQUENCE</scope>
    <source>
        <strain evidence="17">ChiBcec15-4380</strain>
    </source>
</reference>
<reference evidence="17" key="2">
    <citation type="journal article" date="2021" name="PeerJ">
        <title>Extensive microbial diversity within the chicken gut microbiome revealed by metagenomics and culture.</title>
        <authorList>
            <person name="Gilroy R."/>
            <person name="Ravi A."/>
            <person name="Getino M."/>
            <person name="Pursley I."/>
            <person name="Horton D.L."/>
            <person name="Alikhan N.F."/>
            <person name="Baker D."/>
            <person name="Gharbi K."/>
            <person name="Hall N."/>
            <person name="Watson M."/>
            <person name="Adriaenssens E.M."/>
            <person name="Foster-Nyarko E."/>
            <person name="Jarju S."/>
            <person name="Secka A."/>
            <person name="Antonio M."/>
            <person name="Oren A."/>
            <person name="Chaudhuri R.R."/>
            <person name="La Ragione R."/>
            <person name="Hildebrand F."/>
            <person name="Pallen M.J."/>
        </authorList>
    </citation>
    <scope>NUCLEOTIDE SEQUENCE</scope>
    <source>
        <strain evidence="17">ChiBcec15-4380</strain>
    </source>
</reference>
<evidence type="ECO:0000256" key="11">
    <source>
        <dbReference type="ARBA" id="ARBA00080698"/>
    </source>
</evidence>
<evidence type="ECO:0000259" key="16">
    <source>
        <dbReference type="PROSITE" id="PS51918"/>
    </source>
</evidence>
<dbReference type="PROSITE" id="PS50926">
    <property type="entry name" value="TRAM"/>
    <property type="match status" value="1"/>
</dbReference>
<dbReference type="FunFam" id="3.40.50.12160:FF:000003">
    <property type="entry name" value="CDK5 regulatory subunit-associated protein 1"/>
    <property type="match status" value="1"/>
</dbReference>
<evidence type="ECO:0000256" key="4">
    <source>
        <dbReference type="ARBA" id="ARBA00022691"/>
    </source>
</evidence>
<dbReference type="InterPro" id="IPR013848">
    <property type="entry name" value="Methylthiotransferase_N"/>
</dbReference>
<dbReference type="EMBL" id="DVHE01000078">
    <property type="protein sequence ID" value="HIR51589.1"/>
    <property type="molecule type" value="Genomic_DNA"/>
</dbReference>
<dbReference type="FunFam" id="3.80.30.20:FF:000001">
    <property type="entry name" value="tRNA-2-methylthio-N(6)-dimethylallyladenosine synthase 2"/>
    <property type="match status" value="1"/>
</dbReference>
<dbReference type="InterPro" id="IPR005839">
    <property type="entry name" value="Methylthiotransferase"/>
</dbReference>
<dbReference type="SMART" id="SM00729">
    <property type="entry name" value="Elp3"/>
    <property type="match status" value="1"/>
</dbReference>
<dbReference type="GO" id="GO:0035597">
    <property type="term" value="F:tRNA-2-methylthio-N(6)-dimethylallyladenosine(37) synthase activity"/>
    <property type="evidence" value="ECO:0007669"/>
    <property type="project" value="UniProtKB-EC"/>
</dbReference>
<dbReference type="PANTHER" id="PTHR43020:SF2">
    <property type="entry name" value="MITOCHONDRIAL TRNA METHYLTHIOTRANSFERASE CDK5RAP1"/>
    <property type="match status" value="1"/>
</dbReference>
<evidence type="ECO:0000256" key="1">
    <source>
        <dbReference type="ARBA" id="ARBA00003234"/>
    </source>
</evidence>
<evidence type="ECO:0000256" key="12">
    <source>
        <dbReference type="ARBA" id="ARBA00081141"/>
    </source>
</evidence>
<feature type="binding site" evidence="13">
    <location>
        <position position="119"/>
    </location>
    <ligand>
        <name>[4Fe-4S] cluster</name>
        <dbReference type="ChEBI" id="CHEBI:49883"/>
        <label>1</label>
    </ligand>
</feature>
<dbReference type="SFLD" id="SFLDF00273">
    <property type="entry name" value="(dimethylallyl)adenosine_tRNA"/>
    <property type="match status" value="1"/>
</dbReference>
<feature type="binding site" evidence="13">
    <location>
        <position position="202"/>
    </location>
    <ligand>
        <name>[4Fe-4S] cluster</name>
        <dbReference type="ChEBI" id="CHEBI:49883"/>
        <label>2</label>
        <note>4Fe-4S-S-AdoMet</note>
    </ligand>
</feature>
<dbReference type="CDD" id="cd01335">
    <property type="entry name" value="Radical_SAM"/>
    <property type="match status" value="1"/>
</dbReference>
<dbReference type="Gene3D" id="3.40.50.12160">
    <property type="entry name" value="Methylthiotransferase, N-terminal domain"/>
    <property type="match status" value="1"/>
</dbReference>
<dbReference type="InterPro" id="IPR058240">
    <property type="entry name" value="rSAM_sf"/>
</dbReference>
<feature type="binding site" evidence="13">
    <location>
        <position position="199"/>
    </location>
    <ligand>
        <name>[4Fe-4S] cluster</name>
        <dbReference type="ChEBI" id="CHEBI:49883"/>
        <label>2</label>
        <note>4Fe-4S-S-AdoMet</note>
    </ligand>
</feature>
<dbReference type="Pfam" id="PF01938">
    <property type="entry name" value="TRAM"/>
    <property type="match status" value="1"/>
</dbReference>
<evidence type="ECO:0000256" key="7">
    <source>
        <dbReference type="ARBA" id="ARBA00023014"/>
    </source>
</evidence>
<gene>
    <name evidence="13 17" type="primary">miaB</name>
    <name evidence="17" type="ORF">IAA53_10030</name>
</gene>
<dbReference type="AlphaFoldDB" id="A0A9D1DJ80"/>
<proteinExistence type="inferred from homology"/>
<comment type="caution">
    <text evidence="17">The sequence shown here is derived from an EMBL/GenBank/DDBJ whole genome shotgun (WGS) entry which is preliminary data.</text>
</comment>
<comment type="cofactor">
    <cofactor evidence="13">
        <name>[4Fe-4S] cluster</name>
        <dbReference type="ChEBI" id="CHEBI:49883"/>
    </cofactor>
    <text evidence="13">Binds 2 [4Fe-4S] clusters. One cluster is coordinated with 3 cysteines and an exchangeable S-adenosyl-L-methionine.</text>
</comment>
<keyword evidence="3 13" id="KW-0808">Transferase</keyword>
<dbReference type="SFLD" id="SFLDS00029">
    <property type="entry name" value="Radical_SAM"/>
    <property type="match status" value="1"/>
</dbReference>
<feature type="domain" description="Radical SAM core" evidence="16">
    <location>
        <begin position="181"/>
        <end position="411"/>
    </location>
</feature>
<dbReference type="InterPro" id="IPR012340">
    <property type="entry name" value="NA-bd_OB-fold"/>
</dbReference>
<dbReference type="PROSITE" id="PS51449">
    <property type="entry name" value="MTTASE_N"/>
    <property type="match status" value="1"/>
</dbReference>
<evidence type="ECO:0000259" key="14">
    <source>
        <dbReference type="PROSITE" id="PS50926"/>
    </source>
</evidence>
<keyword evidence="13" id="KW-0819">tRNA processing</keyword>
<dbReference type="InterPro" id="IPR006638">
    <property type="entry name" value="Elp3/MiaA/NifB-like_rSAM"/>
</dbReference>
<dbReference type="GO" id="GO:0046872">
    <property type="term" value="F:metal ion binding"/>
    <property type="evidence" value="ECO:0007669"/>
    <property type="project" value="UniProtKB-KW"/>
</dbReference>
<comment type="similarity">
    <text evidence="13">Belongs to the methylthiotransferase family. MiaB subfamily.</text>
</comment>
<keyword evidence="7 13" id="KW-0411">Iron-sulfur</keyword>
<dbReference type="InterPro" id="IPR023404">
    <property type="entry name" value="rSAM_horseshoe"/>
</dbReference>
<dbReference type="Proteomes" id="UP000824239">
    <property type="component" value="Unassembled WGS sequence"/>
</dbReference>
<dbReference type="PROSITE" id="PS51918">
    <property type="entry name" value="RADICAL_SAM"/>
    <property type="match status" value="1"/>
</dbReference>
<dbReference type="SUPFAM" id="SSF102114">
    <property type="entry name" value="Radical SAM enzymes"/>
    <property type="match status" value="1"/>
</dbReference>
<dbReference type="NCBIfam" id="TIGR01574">
    <property type="entry name" value="miaB-methiolase"/>
    <property type="match status" value="1"/>
</dbReference>
<organism evidence="17 18">
    <name type="scientific">Candidatus Avoscillospira avicola</name>
    <dbReference type="NCBI Taxonomy" id="2840706"/>
    <lineage>
        <taxon>Bacteria</taxon>
        <taxon>Bacillati</taxon>
        <taxon>Bacillota</taxon>
        <taxon>Clostridia</taxon>
        <taxon>Eubacteriales</taxon>
        <taxon>Oscillospiraceae</taxon>
        <taxon>Oscillospiraceae incertae sedis</taxon>
        <taxon>Candidatus Avoscillospira</taxon>
    </lineage>
</organism>
<dbReference type="PROSITE" id="PS01278">
    <property type="entry name" value="MTTASE_RADICAL"/>
    <property type="match status" value="1"/>
</dbReference>
<evidence type="ECO:0000256" key="3">
    <source>
        <dbReference type="ARBA" id="ARBA00022679"/>
    </source>
</evidence>
<comment type="subcellular location">
    <subcellularLocation>
        <location evidence="13">Cytoplasm</location>
    </subcellularLocation>
</comment>
<evidence type="ECO:0000256" key="9">
    <source>
        <dbReference type="ARBA" id="ARBA00051425"/>
    </source>
</evidence>
<keyword evidence="4 13" id="KW-0949">S-adenosyl-L-methionine</keyword>
<evidence type="ECO:0000259" key="15">
    <source>
        <dbReference type="PROSITE" id="PS51449"/>
    </source>
</evidence>
<dbReference type="InterPro" id="IPR038135">
    <property type="entry name" value="Methylthiotransferase_N_sf"/>
</dbReference>
<keyword evidence="13" id="KW-0963">Cytoplasm</keyword>
<comment type="catalytic activity">
    <reaction evidence="9 13">
        <text>N(6)-dimethylallyladenosine(37) in tRNA + (sulfur carrier)-SH + AH2 + 2 S-adenosyl-L-methionine = 2-methylsulfanyl-N(6)-dimethylallyladenosine(37) in tRNA + (sulfur carrier)-H + 5'-deoxyadenosine + L-methionine + A + S-adenosyl-L-homocysteine + 2 H(+)</text>
        <dbReference type="Rhea" id="RHEA:37067"/>
        <dbReference type="Rhea" id="RHEA-COMP:10375"/>
        <dbReference type="Rhea" id="RHEA-COMP:10376"/>
        <dbReference type="Rhea" id="RHEA-COMP:14737"/>
        <dbReference type="Rhea" id="RHEA-COMP:14739"/>
        <dbReference type="ChEBI" id="CHEBI:13193"/>
        <dbReference type="ChEBI" id="CHEBI:15378"/>
        <dbReference type="ChEBI" id="CHEBI:17319"/>
        <dbReference type="ChEBI" id="CHEBI:17499"/>
        <dbReference type="ChEBI" id="CHEBI:29917"/>
        <dbReference type="ChEBI" id="CHEBI:57844"/>
        <dbReference type="ChEBI" id="CHEBI:57856"/>
        <dbReference type="ChEBI" id="CHEBI:59789"/>
        <dbReference type="ChEBI" id="CHEBI:64428"/>
        <dbReference type="ChEBI" id="CHEBI:74415"/>
        <dbReference type="ChEBI" id="CHEBI:74417"/>
        <dbReference type="EC" id="2.8.4.3"/>
    </reaction>
</comment>
<evidence type="ECO:0000256" key="6">
    <source>
        <dbReference type="ARBA" id="ARBA00023004"/>
    </source>
</evidence>
<feature type="binding site" evidence="13">
    <location>
        <position position="49"/>
    </location>
    <ligand>
        <name>[4Fe-4S] cluster</name>
        <dbReference type="ChEBI" id="CHEBI:49883"/>
        <label>1</label>
    </ligand>
</feature>
<dbReference type="PANTHER" id="PTHR43020">
    <property type="entry name" value="CDK5 REGULATORY SUBUNIT-ASSOCIATED PROTEIN 1"/>
    <property type="match status" value="1"/>
</dbReference>
<dbReference type="Pfam" id="PF00919">
    <property type="entry name" value="UPF0004"/>
    <property type="match status" value="1"/>
</dbReference>
<dbReference type="NCBIfam" id="TIGR00089">
    <property type="entry name" value="MiaB/RimO family radical SAM methylthiotransferase"/>
    <property type="match status" value="1"/>
</dbReference>
<protein>
    <recommendedName>
        <fullName evidence="10 13">tRNA-2-methylthio-N(6)-dimethylallyladenosine synthase</fullName>
        <ecNumber evidence="8 13">2.8.4.3</ecNumber>
    </recommendedName>
    <alternativeName>
        <fullName evidence="12 13">(Dimethylallyl)adenosine tRNA methylthiotransferase MiaB</fullName>
    </alternativeName>
    <alternativeName>
        <fullName evidence="11 13">tRNA-i(6)A37 methylthiotransferase</fullName>
    </alternativeName>
</protein>
<feature type="binding site" evidence="13">
    <location>
        <position position="85"/>
    </location>
    <ligand>
        <name>[4Fe-4S] cluster</name>
        <dbReference type="ChEBI" id="CHEBI:49883"/>
        <label>1</label>
    </ligand>
</feature>
<comment type="subunit">
    <text evidence="13">Monomer.</text>
</comment>
<dbReference type="InterPro" id="IPR002792">
    <property type="entry name" value="TRAM_dom"/>
</dbReference>
<dbReference type="GO" id="GO:0051539">
    <property type="term" value="F:4 iron, 4 sulfur cluster binding"/>
    <property type="evidence" value="ECO:0007669"/>
    <property type="project" value="UniProtKB-UniRule"/>
</dbReference>
<dbReference type="GO" id="GO:0005829">
    <property type="term" value="C:cytosol"/>
    <property type="evidence" value="ECO:0007669"/>
    <property type="project" value="TreeGrafter"/>
</dbReference>
<accession>A0A9D1DJ80</accession>
<feature type="domain" description="MTTase N-terminal" evidence="15">
    <location>
        <begin position="40"/>
        <end position="158"/>
    </location>
</feature>
<dbReference type="InterPro" id="IPR006463">
    <property type="entry name" value="MiaB_methiolase"/>
</dbReference>
<dbReference type="SFLD" id="SFLDG01061">
    <property type="entry name" value="methylthiotransferase"/>
    <property type="match status" value="1"/>
</dbReference>
<evidence type="ECO:0000256" key="13">
    <source>
        <dbReference type="HAMAP-Rule" id="MF_01864"/>
    </source>
</evidence>
<dbReference type="SFLD" id="SFLDG01082">
    <property type="entry name" value="B12-binding_domain_containing"/>
    <property type="match status" value="1"/>
</dbReference>
<evidence type="ECO:0000256" key="10">
    <source>
        <dbReference type="ARBA" id="ARBA00068570"/>
    </source>
</evidence>
<dbReference type="EC" id="2.8.4.3" evidence="8 13"/>
<comment type="function">
    <text evidence="1 13">Catalyzes the methylthiolation of N6-(dimethylallyl)adenosine (i(6)A), leading to the formation of 2-methylthio-N6-(dimethylallyl)adenosine (ms(2)i(6)A) at position 37 in tRNAs that read codons beginning with uridine.</text>
</comment>
<evidence type="ECO:0000256" key="2">
    <source>
        <dbReference type="ARBA" id="ARBA00022485"/>
    </source>
</evidence>
<dbReference type="Pfam" id="PF04055">
    <property type="entry name" value="Radical_SAM"/>
    <property type="match status" value="1"/>
</dbReference>
<feature type="domain" description="TRAM" evidence="14">
    <location>
        <begin position="414"/>
        <end position="474"/>
    </location>
</feature>
<name>A0A9D1DJ80_9FIRM</name>
<evidence type="ECO:0000256" key="5">
    <source>
        <dbReference type="ARBA" id="ARBA00022723"/>
    </source>
</evidence>
<dbReference type="InterPro" id="IPR020612">
    <property type="entry name" value="Methylthiotransferase_CS"/>
</dbReference>
<keyword evidence="5 13" id="KW-0479">Metal-binding</keyword>
<evidence type="ECO:0000313" key="17">
    <source>
        <dbReference type="EMBL" id="HIR51589.1"/>
    </source>
</evidence>
<keyword evidence="6 13" id="KW-0408">Iron</keyword>
<dbReference type="HAMAP" id="MF_01864">
    <property type="entry name" value="tRNA_metthiotr_MiaB"/>
    <property type="match status" value="1"/>
</dbReference>
<evidence type="ECO:0000256" key="8">
    <source>
        <dbReference type="ARBA" id="ARBA00033765"/>
    </source>
</evidence>